<dbReference type="AlphaFoldDB" id="A0A512DLG8"/>
<gene>
    <name evidence="1" type="ORF">SAE02_14530</name>
</gene>
<proteinExistence type="predicted"/>
<evidence type="ECO:0000313" key="1">
    <source>
        <dbReference type="EMBL" id="GEO37305.1"/>
    </source>
</evidence>
<protein>
    <submittedName>
        <fullName evidence="1">Uncharacterized protein</fullName>
    </submittedName>
</protein>
<reference evidence="1 2" key="1">
    <citation type="submission" date="2019-07" db="EMBL/GenBank/DDBJ databases">
        <title>Whole genome shotgun sequence of Skermanella aerolata NBRC 106429.</title>
        <authorList>
            <person name="Hosoyama A."/>
            <person name="Uohara A."/>
            <person name="Ohji S."/>
            <person name="Ichikawa N."/>
        </authorList>
    </citation>
    <scope>NUCLEOTIDE SEQUENCE [LARGE SCALE GENOMIC DNA]</scope>
    <source>
        <strain evidence="1 2">NBRC 106429</strain>
    </source>
</reference>
<sequence>MAPAPVGAPIFPNLVQEATLGYDVQINFPAVPLFFQYKLPEIMTRASASEIANGKCPGLTLEFFRIALMRQDVSDQHRLLIDWEGRYPGQVFYAAPCLRDSPAFNSAYNTASVVSRSILFSPAEDRSASG</sequence>
<dbReference type="EMBL" id="BJYZ01000006">
    <property type="protein sequence ID" value="GEO37305.1"/>
    <property type="molecule type" value="Genomic_DNA"/>
</dbReference>
<evidence type="ECO:0000313" key="2">
    <source>
        <dbReference type="Proteomes" id="UP000321523"/>
    </source>
</evidence>
<accession>A0A512DLG8</accession>
<keyword evidence="2" id="KW-1185">Reference proteome</keyword>
<dbReference type="Proteomes" id="UP000321523">
    <property type="component" value="Unassembled WGS sequence"/>
</dbReference>
<name>A0A512DLG8_9PROT</name>
<organism evidence="1 2">
    <name type="scientific">Skermanella aerolata</name>
    <dbReference type="NCBI Taxonomy" id="393310"/>
    <lineage>
        <taxon>Bacteria</taxon>
        <taxon>Pseudomonadati</taxon>
        <taxon>Pseudomonadota</taxon>
        <taxon>Alphaproteobacteria</taxon>
        <taxon>Rhodospirillales</taxon>
        <taxon>Azospirillaceae</taxon>
        <taxon>Skermanella</taxon>
    </lineage>
</organism>
<comment type="caution">
    <text evidence="1">The sequence shown here is derived from an EMBL/GenBank/DDBJ whole genome shotgun (WGS) entry which is preliminary data.</text>
</comment>